<protein>
    <submittedName>
        <fullName evidence="10">FtsQ-type POTRA domain-containing protein</fullName>
    </submittedName>
</protein>
<keyword evidence="7" id="KW-0131">Cell cycle</keyword>
<comment type="caution">
    <text evidence="10">The sequence shown here is derived from an EMBL/GenBank/DDBJ whole genome shotgun (WGS) entry which is preliminary data.</text>
</comment>
<dbReference type="Gene3D" id="3.10.20.310">
    <property type="entry name" value="membrane protein fhac"/>
    <property type="match status" value="1"/>
</dbReference>
<evidence type="ECO:0000256" key="8">
    <source>
        <dbReference type="SAM" id="Phobius"/>
    </source>
</evidence>
<dbReference type="PANTHER" id="PTHR37820:SF1">
    <property type="entry name" value="CELL DIVISION PROTEIN FTSQ"/>
    <property type="match status" value="1"/>
</dbReference>
<organism evidence="10 11">
    <name type="scientific">Romboutsia faecis</name>
    <dbReference type="NCBI Taxonomy" id="2764597"/>
    <lineage>
        <taxon>Bacteria</taxon>
        <taxon>Bacillati</taxon>
        <taxon>Bacillota</taxon>
        <taxon>Clostridia</taxon>
        <taxon>Peptostreptococcales</taxon>
        <taxon>Peptostreptococcaceae</taxon>
        <taxon>Romboutsia</taxon>
    </lineage>
</organism>
<name>A0ABR7JM22_9FIRM</name>
<keyword evidence="3" id="KW-0132">Cell division</keyword>
<evidence type="ECO:0000256" key="2">
    <source>
        <dbReference type="ARBA" id="ARBA00022475"/>
    </source>
</evidence>
<feature type="transmembrane region" description="Helical" evidence="8">
    <location>
        <begin position="12"/>
        <end position="31"/>
    </location>
</feature>
<evidence type="ECO:0000256" key="5">
    <source>
        <dbReference type="ARBA" id="ARBA00022989"/>
    </source>
</evidence>
<dbReference type="Pfam" id="PF08478">
    <property type="entry name" value="POTRA_1"/>
    <property type="match status" value="1"/>
</dbReference>
<dbReference type="EMBL" id="JACRWE010000002">
    <property type="protein sequence ID" value="MBC5995954.1"/>
    <property type="molecule type" value="Genomic_DNA"/>
</dbReference>
<feature type="domain" description="POTRA" evidence="9">
    <location>
        <begin position="36"/>
        <end position="104"/>
    </location>
</feature>
<comment type="subcellular location">
    <subcellularLocation>
        <location evidence="1">Membrane</location>
    </subcellularLocation>
</comment>
<evidence type="ECO:0000256" key="7">
    <source>
        <dbReference type="ARBA" id="ARBA00023306"/>
    </source>
</evidence>
<evidence type="ECO:0000256" key="1">
    <source>
        <dbReference type="ARBA" id="ARBA00004370"/>
    </source>
</evidence>
<evidence type="ECO:0000313" key="10">
    <source>
        <dbReference type="EMBL" id="MBC5995954.1"/>
    </source>
</evidence>
<reference evidence="10 11" key="1">
    <citation type="submission" date="2020-08" db="EMBL/GenBank/DDBJ databases">
        <authorList>
            <person name="Liu C."/>
            <person name="Sun Q."/>
        </authorList>
    </citation>
    <scope>NUCLEOTIDE SEQUENCE [LARGE SCALE GENOMIC DNA]</scope>
    <source>
        <strain evidence="10 11">NSJ-18</strain>
    </source>
</reference>
<keyword evidence="2" id="KW-1003">Cell membrane</keyword>
<proteinExistence type="predicted"/>
<keyword evidence="4 8" id="KW-0812">Transmembrane</keyword>
<accession>A0ABR7JM22</accession>
<evidence type="ECO:0000256" key="4">
    <source>
        <dbReference type="ARBA" id="ARBA00022692"/>
    </source>
</evidence>
<evidence type="ECO:0000256" key="6">
    <source>
        <dbReference type="ARBA" id="ARBA00023136"/>
    </source>
</evidence>
<dbReference type="InterPro" id="IPR034746">
    <property type="entry name" value="POTRA"/>
</dbReference>
<dbReference type="RefSeq" id="WP_153923948.1">
    <property type="nucleotide sequence ID" value="NZ_JACRWE010000002.1"/>
</dbReference>
<sequence length="246" mass="28233">MKGRKKKKRTDRVIIALVFVFMLSLGTIAFLKSNIFNLSKVEIIGNKNLKENEVVDLESLMTNKNIFTYNLKKIKTKIVENPYVEDAQVKIKLPNKIIIDVDEVDVVALLSNGKDYCYIDNEGNLIKKIDNIEENSDKIIFSTEYSIENGQVINFKSEKDKKAILNLISTLRKEHLEKEIVRVEYTNDSKFNIESKIGAKFLLINDDDLNYNIARASKILLDLQNKNINSGVVDLTYNNYAVYKPS</sequence>
<keyword evidence="5 8" id="KW-1133">Transmembrane helix</keyword>
<dbReference type="PROSITE" id="PS51779">
    <property type="entry name" value="POTRA"/>
    <property type="match status" value="1"/>
</dbReference>
<keyword evidence="11" id="KW-1185">Reference proteome</keyword>
<dbReference type="InterPro" id="IPR013685">
    <property type="entry name" value="POTRA_FtsQ_type"/>
</dbReference>
<evidence type="ECO:0000256" key="3">
    <source>
        <dbReference type="ARBA" id="ARBA00022618"/>
    </source>
</evidence>
<gene>
    <name evidence="10" type="ORF">H8923_04215</name>
</gene>
<keyword evidence="6 8" id="KW-0472">Membrane</keyword>
<dbReference type="InterPro" id="IPR050487">
    <property type="entry name" value="FtsQ_DivIB"/>
</dbReference>
<evidence type="ECO:0000313" key="11">
    <source>
        <dbReference type="Proteomes" id="UP000609849"/>
    </source>
</evidence>
<evidence type="ECO:0000259" key="9">
    <source>
        <dbReference type="PROSITE" id="PS51779"/>
    </source>
</evidence>
<dbReference type="Proteomes" id="UP000609849">
    <property type="component" value="Unassembled WGS sequence"/>
</dbReference>
<dbReference type="PANTHER" id="PTHR37820">
    <property type="entry name" value="CELL DIVISION PROTEIN DIVIB"/>
    <property type="match status" value="1"/>
</dbReference>